<feature type="compositionally biased region" description="Basic and acidic residues" evidence="1">
    <location>
        <begin position="767"/>
        <end position="776"/>
    </location>
</feature>
<evidence type="ECO:0000313" key="3">
    <source>
        <dbReference type="EMBL" id="KAF5838322.1"/>
    </source>
</evidence>
<accession>A0ABQ7GUM9</accession>
<feature type="region of interest" description="Disordered" evidence="1">
    <location>
        <begin position="392"/>
        <end position="431"/>
    </location>
</feature>
<feature type="compositionally biased region" description="Low complexity" evidence="1">
    <location>
        <begin position="741"/>
        <end position="763"/>
    </location>
</feature>
<name>A0ABQ7GUM9_DUNSA</name>
<dbReference type="PROSITE" id="PS50076">
    <property type="entry name" value="DNAJ_2"/>
    <property type="match status" value="1"/>
</dbReference>
<dbReference type="Gene3D" id="1.25.40.10">
    <property type="entry name" value="Tetratricopeptide repeat domain"/>
    <property type="match status" value="2"/>
</dbReference>
<evidence type="ECO:0000313" key="4">
    <source>
        <dbReference type="Proteomes" id="UP000815325"/>
    </source>
</evidence>
<feature type="domain" description="J" evidence="2">
    <location>
        <begin position="1166"/>
        <end position="1271"/>
    </location>
</feature>
<feature type="compositionally biased region" description="Low complexity" evidence="1">
    <location>
        <begin position="1327"/>
        <end position="1350"/>
    </location>
</feature>
<dbReference type="CDD" id="cd06257">
    <property type="entry name" value="DnaJ"/>
    <property type="match status" value="1"/>
</dbReference>
<dbReference type="SMART" id="SM00028">
    <property type="entry name" value="TPR"/>
    <property type="match status" value="2"/>
</dbReference>
<dbReference type="SMART" id="SM00271">
    <property type="entry name" value="DnaJ"/>
    <property type="match status" value="1"/>
</dbReference>
<feature type="region of interest" description="Disordered" evidence="1">
    <location>
        <begin position="1"/>
        <end position="72"/>
    </location>
</feature>
<dbReference type="Pfam" id="PF00226">
    <property type="entry name" value="DnaJ"/>
    <property type="match status" value="1"/>
</dbReference>
<proteinExistence type="predicted"/>
<evidence type="ECO:0000256" key="1">
    <source>
        <dbReference type="SAM" id="MobiDB-lite"/>
    </source>
</evidence>
<dbReference type="Gene3D" id="1.10.287.110">
    <property type="entry name" value="DnaJ domain"/>
    <property type="match status" value="1"/>
</dbReference>
<feature type="compositionally biased region" description="Pro residues" evidence="1">
    <location>
        <begin position="462"/>
        <end position="474"/>
    </location>
</feature>
<feature type="compositionally biased region" description="Pro residues" evidence="1">
    <location>
        <begin position="307"/>
        <end position="316"/>
    </location>
</feature>
<feature type="region of interest" description="Disordered" evidence="1">
    <location>
        <begin position="455"/>
        <end position="611"/>
    </location>
</feature>
<dbReference type="InterPro" id="IPR001623">
    <property type="entry name" value="DnaJ_domain"/>
</dbReference>
<dbReference type="EMBL" id="MU069583">
    <property type="protein sequence ID" value="KAF5838322.1"/>
    <property type="molecule type" value="Genomic_DNA"/>
</dbReference>
<feature type="region of interest" description="Disordered" evidence="1">
    <location>
        <begin position="164"/>
        <end position="212"/>
    </location>
</feature>
<feature type="region of interest" description="Disordered" evidence="1">
    <location>
        <begin position="289"/>
        <end position="323"/>
    </location>
</feature>
<feature type="compositionally biased region" description="Low complexity" evidence="1">
    <location>
        <begin position="690"/>
        <end position="724"/>
    </location>
</feature>
<feature type="compositionally biased region" description="Polar residues" evidence="1">
    <location>
        <begin position="521"/>
        <end position="538"/>
    </location>
</feature>
<dbReference type="SUPFAM" id="SSF46565">
    <property type="entry name" value="Chaperone J-domain"/>
    <property type="match status" value="1"/>
</dbReference>
<gene>
    <name evidence="3" type="ORF">DUNSADRAFT_3054</name>
</gene>
<comment type="caution">
    <text evidence="3">The sequence shown here is derived from an EMBL/GenBank/DDBJ whole genome shotgun (WGS) entry which is preliminary data.</text>
</comment>
<dbReference type="PRINTS" id="PR00625">
    <property type="entry name" value="JDOMAIN"/>
</dbReference>
<feature type="region of interest" description="Disordered" evidence="1">
    <location>
        <begin position="353"/>
        <end position="372"/>
    </location>
</feature>
<dbReference type="Proteomes" id="UP000815325">
    <property type="component" value="Unassembled WGS sequence"/>
</dbReference>
<evidence type="ECO:0000259" key="2">
    <source>
        <dbReference type="PROSITE" id="PS50076"/>
    </source>
</evidence>
<feature type="compositionally biased region" description="Low complexity" evidence="1">
    <location>
        <begin position="505"/>
        <end position="520"/>
    </location>
</feature>
<dbReference type="SUPFAM" id="SSF48452">
    <property type="entry name" value="TPR-like"/>
    <property type="match status" value="2"/>
</dbReference>
<protein>
    <recommendedName>
        <fullName evidence="2">J domain-containing protein</fullName>
    </recommendedName>
</protein>
<feature type="region of interest" description="Disordered" evidence="1">
    <location>
        <begin position="92"/>
        <end position="147"/>
    </location>
</feature>
<dbReference type="InterPro" id="IPR019734">
    <property type="entry name" value="TPR_rpt"/>
</dbReference>
<feature type="compositionally biased region" description="Pro residues" evidence="1">
    <location>
        <begin position="184"/>
        <end position="212"/>
    </location>
</feature>
<feature type="compositionally biased region" description="Polar residues" evidence="1">
    <location>
        <begin position="164"/>
        <end position="176"/>
    </location>
</feature>
<dbReference type="PANTHER" id="PTHR44200">
    <property type="entry name" value="DNAJ HOMOLOG SUBFAMILY C MEMBER 7"/>
    <property type="match status" value="1"/>
</dbReference>
<dbReference type="InterPro" id="IPR036869">
    <property type="entry name" value="J_dom_sf"/>
</dbReference>
<dbReference type="PANTHER" id="PTHR44200:SF1">
    <property type="entry name" value="DNAJ HOMOLOG SUBFAMILY C MEMBER 7"/>
    <property type="match status" value="1"/>
</dbReference>
<dbReference type="InterPro" id="IPR018253">
    <property type="entry name" value="DnaJ_domain_CS"/>
</dbReference>
<dbReference type="PROSITE" id="PS00636">
    <property type="entry name" value="DNAJ_1"/>
    <property type="match status" value="1"/>
</dbReference>
<dbReference type="InterPro" id="IPR052758">
    <property type="entry name" value="SRC_co-chaperone"/>
</dbReference>
<feature type="compositionally biased region" description="Low complexity" evidence="1">
    <location>
        <begin position="401"/>
        <end position="431"/>
    </location>
</feature>
<feature type="compositionally biased region" description="Acidic residues" evidence="1">
    <location>
        <begin position="1384"/>
        <end position="1393"/>
    </location>
</feature>
<feature type="region of interest" description="Disordered" evidence="1">
    <location>
        <begin position="680"/>
        <end position="724"/>
    </location>
</feature>
<feature type="region of interest" description="Disordered" evidence="1">
    <location>
        <begin position="741"/>
        <end position="776"/>
    </location>
</feature>
<feature type="region of interest" description="Disordered" evidence="1">
    <location>
        <begin position="1303"/>
        <end position="1393"/>
    </location>
</feature>
<sequence length="1393" mass="142763">MSSADFHRVGGGIPEPGPVFTLGHGDASHLHGRRKGGQGHGKHSPSSSHAHKHLPRSASAAPRSGMSDADAAVTGAAGGGLGATAPIFNPPASVSLGNPQPAPPAAPAFGTSQPAFHIGSSAGSPPSARKPWGRSQSARHRSSSALPKEPLESLFAAAVATPLPQTSTADKQQLPESSSADAVPPAPVQAPQPPAAPPQPSGPPAAPAPNAVPLPSASLAAAAAAAKAPSGVQQAARSSGSSAPAENGPAERPHSTLGDSSTGPAKAEEHTREDFAILSERFRRLMQSAQEAVPDAGAPPQHATGPAPVPKAPAPAFPATAATQNPTPVFATAPAASAQTAAASAPAPAPAAAAAVPPQAPAPTFTQPSSSSAPLFAAAAPAAAVPAAAAAVAAPPPGPAPLSTSAGAPATGPTATAAAGPSMGPASGHAAPTAAAPFMAPLFTAGSQAAPAAAAAGAPSGATPPSPAPAPAAPDVPKFTFGTAGGGTPGSAGKHSARRRGGRGRATPSSPGAASTPTPSFSEQAASNPPGSATTTGATHPGYSPMAWSPQYEPGAQGAESGVGNQGAAASTPPRLFGIGSVGSAFSSGSPDQMANEGGEGGSGADSGFAGPGASVNMSGAGLDTSGLSSGFGSNAFGESSLGSAGWGAASLNSFGSAAFSSAAPPASAFTADALSAGHKQLDQMHRQHAQAQAQAQQAQQQQQQHKAQMHAQQHAQAQAQAQQEQQQQQQQQYKAQMHAQQQEQLKAQMHAQQQQEQQQQQQRDTSLPKDADSKRAWAADGTFNKDREQQQQVPVFGAGVHANQQQQQQQQQQVPVFGAEVRANQQQQQQQVPVFGAGVRANSQPPPAFTSHFPFEFSSPGGTTHRTKSGRQIQASNAKLKGNADYAAQNYQSVGKPAAALADALMAVQLDPKFFKAVSRAATCHCRMGDFASAKRILDKVLDKLSASSTHFQDVYKKQHNLVMLYTPHSKQLQSLLPFLTFFPFNIFAMLSALPHAGSTTSWLRTGTHGCAVAQRAHVICGSVVQQQQQQKTPQHFCVRAYLCSNHQLAVDKYTAALSHNAPPVFAAVLYSNRAAAHQGLGQLTDAMADCARARALDPSYVRATTRLATLLQDVRRSELAADILTTITQGSQDSSSGLTPSERQAITNQIATARATAAWQKTHDHYRVMGLERGCSEDEVRKTYRKAALKYHPDKAATLCRFNLVPPLGPDSKSLQAEGELVPVVFIAGQGPGVDARVLAEANWLFSLIGQAHEELSDKAKRRRYDMLLDAEHPPPTKTRYASTNPYTRYDPFAGFPGYGSFRKPSSGRPSAGPSYASGAGGARSGASNFSSFGARNFNSRGTSSTGSTGYGAGPQGRTSNPGSRPQHKSSWYRRASHAFSESDDDEDDTY</sequence>
<dbReference type="InterPro" id="IPR011990">
    <property type="entry name" value="TPR-like_helical_dom_sf"/>
</dbReference>
<feature type="region of interest" description="Disordered" evidence="1">
    <location>
        <begin position="228"/>
        <end position="273"/>
    </location>
</feature>
<feature type="compositionally biased region" description="Low complexity" evidence="1">
    <location>
        <begin position="1307"/>
        <end position="1320"/>
    </location>
</feature>
<reference evidence="3" key="1">
    <citation type="submission" date="2017-08" db="EMBL/GenBank/DDBJ databases">
        <authorList>
            <person name="Polle J.E."/>
            <person name="Barry K."/>
            <person name="Cushman J."/>
            <person name="Schmutz J."/>
            <person name="Tran D."/>
            <person name="Hathwaick L.T."/>
            <person name="Yim W.C."/>
            <person name="Jenkins J."/>
            <person name="Mckie-Krisberg Z.M."/>
            <person name="Prochnik S."/>
            <person name="Lindquist E."/>
            <person name="Dockter R.B."/>
            <person name="Adam C."/>
            <person name="Molina H."/>
            <person name="Bunkerborg J."/>
            <person name="Jin E."/>
            <person name="Buchheim M."/>
            <person name="Magnuson J."/>
        </authorList>
    </citation>
    <scope>NUCLEOTIDE SEQUENCE</scope>
    <source>
        <strain evidence="3">CCAP 19/18</strain>
    </source>
</reference>
<feature type="compositionally biased region" description="Polar residues" evidence="1">
    <location>
        <begin position="584"/>
        <end position="593"/>
    </location>
</feature>
<feature type="compositionally biased region" description="Basic residues" evidence="1">
    <location>
        <begin position="30"/>
        <end position="55"/>
    </location>
</feature>
<organism evidence="3 4">
    <name type="scientific">Dunaliella salina</name>
    <name type="common">Green alga</name>
    <name type="synonym">Protococcus salinus</name>
    <dbReference type="NCBI Taxonomy" id="3046"/>
    <lineage>
        <taxon>Eukaryota</taxon>
        <taxon>Viridiplantae</taxon>
        <taxon>Chlorophyta</taxon>
        <taxon>core chlorophytes</taxon>
        <taxon>Chlorophyceae</taxon>
        <taxon>CS clade</taxon>
        <taxon>Chlamydomonadales</taxon>
        <taxon>Dunaliellaceae</taxon>
        <taxon>Dunaliella</taxon>
    </lineage>
</organism>
<keyword evidence="4" id="KW-1185">Reference proteome</keyword>
<feature type="compositionally biased region" description="Basic residues" evidence="1">
    <location>
        <begin position="1368"/>
        <end position="1379"/>
    </location>
</feature>